<dbReference type="Proteomes" id="UP000663882">
    <property type="component" value="Unassembled WGS sequence"/>
</dbReference>
<evidence type="ECO:0000256" key="3">
    <source>
        <dbReference type="ARBA" id="ARBA00022989"/>
    </source>
</evidence>
<evidence type="ECO:0000256" key="5">
    <source>
        <dbReference type="ARBA" id="ARBA00023136"/>
    </source>
</evidence>
<name>A0A814RB59_9BILA</name>
<dbReference type="PROSITE" id="PS50262">
    <property type="entry name" value="G_PROTEIN_RECEP_F1_2"/>
    <property type="match status" value="1"/>
</dbReference>
<feature type="transmembrane region" description="Helical" evidence="8">
    <location>
        <begin position="134"/>
        <end position="154"/>
    </location>
</feature>
<dbReference type="InterPro" id="IPR017452">
    <property type="entry name" value="GPCR_Rhodpsn_7TM"/>
</dbReference>
<evidence type="ECO:0000256" key="2">
    <source>
        <dbReference type="ARBA" id="ARBA00022692"/>
    </source>
</evidence>
<evidence type="ECO:0000313" key="12">
    <source>
        <dbReference type="Proteomes" id="UP000663882"/>
    </source>
</evidence>
<evidence type="ECO:0000313" key="11">
    <source>
        <dbReference type="EMBL" id="CAF3941249.1"/>
    </source>
</evidence>
<feature type="transmembrane region" description="Helical" evidence="8">
    <location>
        <begin position="20"/>
        <end position="40"/>
    </location>
</feature>
<accession>A0A814RB59</accession>
<evidence type="ECO:0000256" key="6">
    <source>
        <dbReference type="ARBA" id="ARBA00023170"/>
    </source>
</evidence>
<dbReference type="EMBL" id="CAJNOO010001292">
    <property type="protein sequence ID" value="CAF1129799.1"/>
    <property type="molecule type" value="Genomic_DNA"/>
</dbReference>
<comment type="subcellular location">
    <subcellularLocation>
        <location evidence="1">Membrane</location>
        <topology evidence="1">Multi-pass membrane protein</topology>
    </subcellularLocation>
</comment>
<reference evidence="10" key="1">
    <citation type="submission" date="2021-02" db="EMBL/GenBank/DDBJ databases">
        <authorList>
            <person name="Nowell W R."/>
        </authorList>
    </citation>
    <scope>NUCLEOTIDE SEQUENCE</scope>
</reference>
<protein>
    <recommendedName>
        <fullName evidence="9">G-protein coupled receptors family 1 profile domain-containing protein</fullName>
    </recommendedName>
</protein>
<evidence type="ECO:0000256" key="1">
    <source>
        <dbReference type="ARBA" id="ARBA00004141"/>
    </source>
</evidence>
<keyword evidence="4" id="KW-0297">G-protein coupled receptor</keyword>
<evidence type="ECO:0000256" key="7">
    <source>
        <dbReference type="ARBA" id="ARBA00023224"/>
    </source>
</evidence>
<dbReference type="PANTHER" id="PTHR24243">
    <property type="entry name" value="G-PROTEIN COUPLED RECEPTOR"/>
    <property type="match status" value="1"/>
</dbReference>
<gene>
    <name evidence="11" type="ORF">OTI717_LOCUS25875</name>
    <name evidence="10" type="ORF">RFH988_LOCUS20806</name>
</gene>
<dbReference type="SUPFAM" id="SSF81321">
    <property type="entry name" value="Family A G protein-coupled receptor-like"/>
    <property type="match status" value="1"/>
</dbReference>
<keyword evidence="6" id="KW-0675">Receptor</keyword>
<dbReference type="EMBL" id="CAJOAX010005260">
    <property type="protein sequence ID" value="CAF3941249.1"/>
    <property type="molecule type" value="Genomic_DNA"/>
</dbReference>
<keyword evidence="7" id="KW-0807">Transducer</keyword>
<keyword evidence="5 8" id="KW-0472">Membrane</keyword>
<evidence type="ECO:0000256" key="8">
    <source>
        <dbReference type="SAM" id="Phobius"/>
    </source>
</evidence>
<feature type="transmembrane region" description="Helical" evidence="8">
    <location>
        <begin position="240"/>
        <end position="266"/>
    </location>
</feature>
<feature type="transmembrane region" description="Helical" evidence="8">
    <location>
        <begin position="286"/>
        <end position="306"/>
    </location>
</feature>
<evidence type="ECO:0000313" key="10">
    <source>
        <dbReference type="EMBL" id="CAF1129799.1"/>
    </source>
</evidence>
<sequence>MSSNTTIITSLTVVSAQLNRYLSIVILLFGVIGNILNCLVLSERTLRSNPCVLLFLASSIASLITLISGIAVRLLSGWSMDLTDTVEWICKFRIFILFSSRTIASWLITMATIDRWLSSSINVHLRHMSTIKNAQRGIIIIICLSIIVYIQIFYCYQSNLIDSPLKCYGKTKWCRILNDFEFAFISVIIPSLLMFIFGLMTILRIRQTSLRRIQPIMITTFIQTKSKNQRSQTLRKTDHYLLAMLFMQVLLLTLFSLPQVIVTLYSNINLNINQIKSPLDITINQFIFNLFILLTYVTNGMPFYIYTLTGGTVFRKALLKTLTEFIRKFIFSST</sequence>
<feature type="transmembrane region" description="Helical" evidence="8">
    <location>
        <begin position="52"/>
        <end position="72"/>
    </location>
</feature>
<dbReference type="PANTHER" id="PTHR24243:SF230">
    <property type="entry name" value="G-PROTEIN COUPLED RECEPTORS FAMILY 1 PROFILE DOMAIN-CONTAINING PROTEIN"/>
    <property type="match status" value="1"/>
</dbReference>
<keyword evidence="2 8" id="KW-0812">Transmembrane</keyword>
<comment type="caution">
    <text evidence="10">The sequence shown here is derived from an EMBL/GenBank/DDBJ whole genome shotgun (WGS) entry which is preliminary data.</text>
</comment>
<feature type="transmembrane region" description="Helical" evidence="8">
    <location>
        <begin position="182"/>
        <end position="203"/>
    </location>
</feature>
<evidence type="ECO:0000256" key="4">
    <source>
        <dbReference type="ARBA" id="ARBA00023040"/>
    </source>
</evidence>
<proteinExistence type="predicted"/>
<dbReference type="GO" id="GO:0005886">
    <property type="term" value="C:plasma membrane"/>
    <property type="evidence" value="ECO:0007669"/>
    <property type="project" value="TreeGrafter"/>
</dbReference>
<dbReference type="GO" id="GO:0004930">
    <property type="term" value="F:G protein-coupled receptor activity"/>
    <property type="evidence" value="ECO:0007669"/>
    <property type="project" value="UniProtKB-KW"/>
</dbReference>
<evidence type="ECO:0000259" key="9">
    <source>
        <dbReference type="PROSITE" id="PS50262"/>
    </source>
</evidence>
<keyword evidence="3 8" id="KW-1133">Transmembrane helix</keyword>
<dbReference type="Proteomes" id="UP000663823">
    <property type="component" value="Unassembled WGS sequence"/>
</dbReference>
<dbReference type="AlphaFoldDB" id="A0A814RB59"/>
<dbReference type="OrthoDB" id="10031894at2759"/>
<feature type="domain" description="G-protein coupled receptors family 1 profile" evidence="9">
    <location>
        <begin position="33"/>
        <end position="306"/>
    </location>
</feature>
<organism evidence="10 12">
    <name type="scientific">Rotaria sordida</name>
    <dbReference type="NCBI Taxonomy" id="392033"/>
    <lineage>
        <taxon>Eukaryota</taxon>
        <taxon>Metazoa</taxon>
        <taxon>Spiralia</taxon>
        <taxon>Gnathifera</taxon>
        <taxon>Rotifera</taxon>
        <taxon>Eurotatoria</taxon>
        <taxon>Bdelloidea</taxon>
        <taxon>Philodinida</taxon>
        <taxon>Philodinidae</taxon>
        <taxon>Rotaria</taxon>
    </lineage>
</organism>
<dbReference type="Gene3D" id="1.20.1070.10">
    <property type="entry name" value="Rhodopsin 7-helix transmembrane proteins"/>
    <property type="match status" value="1"/>
</dbReference>